<keyword evidence="8" id="KW-0378">Hydrolase</keyword>
<organism evidence="13 14">
    <name type="scientific">Globodera rostochiensis</name>
    <name type="common">Golden nematode worm</name>
    <name type="synonym">Heterodera rostochiensis</name>
    <dbReference type="NCBI Taxonomy" id="31243"/>
    <lineage>
        <taxon>Eukaryota</taxon>
        <taxon>Metazoa</taxon>
        <taxon>Ecdysozoa</taxon>
        <taxon>Nematoda</taxon>
        <taxon>Chromadorea</taxon>
        <taxon>Rhabditida</taxon>
        <taxon>Tylenchina</taxon>
        <taxon>Tylenchomorpha</taxon>
        <taxon>Tylenchoidea</taxon>
        <taxon>Heteroderidae</taxon>
        <taxon>Heteroderinae</taxon>
        <taxon>Globodera</taxon>
    </lineage>
</organism>
<dbReference type="Gene3D" id="3.40.50.1000">
    <property type="entry name" value="HAD superfamily/HAD-like"/>
    <property type="match status" value="1"/>
</dbReference>
<comment type="cofactor">
    <cofactor evidence="1">
        <name>Mg(2+)</name>
        <dbReference type="ChEBI" id="CHEBI:18420"/>
    </cofactor>
</comment>
<keyword evidence="13" id="KW-1185">Reference proteome</keyword>
<name>A0A914H386_GLORO</name>
<evidence type="ECO:0000256" key="12">
    <source>
        <dbReference type="PIRSR" id="PIRSR604469-1"/>
    </source>
</evidence>
<dbReference type="Gene3D" id="1.10.150.210">
    <property type="entry name" value="Phosphoserine phosphatase, domain 2"/>
    <property type="match status" value="1"/>
</dbReference>
<keyword evidence="6" id="KW-0028">Amino-acid biosynthesis</keyword>
<dbReference type="WBParaSite" id="Gr19_v10_g12851.t1">
    <property type="protein sequence ID" value="Gr19_v10_g12851.t1"/>
    <property type="gene ID" value="Gr19_v10_g12851"/>
</dbReference>
<keyword evidence="9" id="KW-0460">Magnesium</keyword>
<protein>
    <recommendedName>
        <fullName evidence="5">Phosphoserine phosphatase</fullName>
        <ecNumber evidence="4">3.1.3.3</ecNumber>
    </recommendedName>
    <alternativeName>
        <fullName evidence="11">O-phosphoserine phosphohydrolase</fullName>
    </alternativeName>
</protein>
<dbReference type="GO" id="GO:0005737">
    <property type="term" value="C:cytoplasm"/>
    <property type="evidence" value="ECO:0007669"/>
    <property type="project" value="TreeGrafter"/>
</dbReference>
<proteinExistence type="inferred from homology"/>
<comment type="pathway">
    <text evidence="2">Amino-acid biosynthesis; L-serine biosynthesis; L-serine from 3-phospho-D-glycerate: step 3/3.</text>
</comment>
<evidence type="ECO:0000256" key="11">
    <source>
        <dbReference type="ARBA" id="ARBA00031693"/>
    </source>
</evidence>
<dbReference type="Pfam" id="PF00702">
    <property type="entry name" value="Hydrolase"/>
    <property type="match status" value="1"/>
</dbReference>
<sequence>MPRPLTEEFSVRRRRAKVIWRNLRRQKPAAVCFDMDSTLIQEETLDEYTRFFGLDLSGSAITRQAMNGQLSFRQALLHRLELLRPTKAQFEQFVSEFSPKLTEGVLELVTVLRKYGIDLFIVTGGFVEVAQRVAQRLNIPVQNAFANRILFDAEGLYEGVDKSQLTSQSGPAPVGKAGVCQLLKERHCYKLLVMIGDGGTDMEARPPADLFIGFGGNQVREKVRQGSDWFVREFRTLTNVLEEEY</sequence>
<evidence type="ECO:0000256" key="7">
    <source>
        <dbReference type="ARBA" id="ARBA00022723"/>
    </source>
</evidence>
<dbReference type="InterPro" id="IPR023214">
    <property type="entry name" value="HAD_sf"/>
</dbReference>
<dbReference type="EC" id="3.1.3.3" evidence="4"/>
<dbReference type="SUPFAM" id="SSF56784">
    <property type="entry name" value="HAD-like"/>
    <property type="match status" value="1"/>
</dbReference>
<dbReference type="InterPro" id="IPR004469">
    <property type="entry name" value="PSP"/>
</dbReference>
<feature type="active site" description="Proton donor" evidence="12">
    <location>
        <position position="36"/>
    </location>
</feature>
<evidence type="ECO:0000313" key="13">
    <source>
        <dbReference type="Proteomes" id="UP000887572"/>
    </source>
</evidence>
<evidence type="ECO:0000256" key="3">
    <source>
        <dbReference type="ARBA" id="ARBA00009184"/>
    </source>
</evidence>
<dbReference type="NCBIfam" id="TIGR01488">
    <property type="entry name" value="HAD-SF-IB"/>
    <property type="match status" value="1"/>
</dbReference>
<dbReference type="AlphaFoldDB" id="A0A914H386"/>
<dbReference type="GO" id="GO:0006564">
    <property type="term" value="P:L-serine biosynthetic process"/>
    <property type="evidence" value="ECO:0007669"/>
    <property type="project" value="UniProtKB-KW"/>
</dbReference>
<keyword evidence="10" id="KW-0718">Serine biosynthesis</keyword>
<evidence type="ECO:0000313" key="14">
    <source>
        <dbReference type="WBParaSite" id="Gr19_v10_g12851.t1"/>
    </source>
</evidence>
<evidence type="ECO:0000256" key="6">
    <source>
        <dbReference type="ARBA" id="ARBA00022605"/>
    </source>
</evidence>
<reference evidence="14" key="1">
    <citation type="submission" date="2022-11" db="UniProtKB">
        <authorList>
            <consortium name="WormBaseParasite"/>
        </authorList>
    </citation>
    <scope>IDENTIFICATION</scope>
</reference>
<dbReference type="PANTHER" id="PTHR43344">
    <property type="entry name" value="PHOSPHOSERINE PHOSPHATASE"/>
    <property type="match status" value="1"/>
</dbReference>
<evidence type="ECO:0000256" key="8">
    <source>
        <dbReference type="ARBA" id="ARBA00022801"/>
    </source>
</evidence>
<keyword evidence="7" id="KW-0479">Metal-binding</keyword>
<evidence type="ECO:0000256" key="4">
    <source>
        <dbReference type="ARBA" id="ARBA00012640"/>
    </source>
</evidence>
<dbReference type="GO" id="GO:0000287">
    <property type="term" value="F:magnesium ion binding"/>
    <property type="evidence" value="ECO:0007669"/>
    <property type="project" value="TreeGrafter"/>
</dbReference>
<evidence type="ECO:0000256" key="10">
    <source>
        <dbReference type="ARBA" id="ARBA00023299"/>
    </source>
</evidence>
<evidence type="ECO:0000256" key="1">
    <source>
        <dbReference type="ARBA" id="ARBA00001946"/>
    </source>
</evidence>
<evidence type="ECO:0000256" key="5">
    <source>
        <dbReference type="ARBA" id="ARBA00015196"/>
    </source>
</evidence>
<feature type="active site" description="Nucleophile" evidence="12">
    <location>
        <position position="34"/>
    </location>
</feature>
<dbReference type="NCBIfam" id="TIGR00338">
    <property type="entry name" value="serB"/>
    <property type="match status" value="1"/>
</dbReference>
<accession>A0A914H386</accession>
<evidence type="ECO:0000256" key="2">
    <source>
        <dbReference type="ARBA" id="ARBA00005135"/>
    </source>
</evidence>
<dbReference type="InterPro" id="IPR036412">
    <property type="entry name" value="HAD-like_sf"/>
</dbReference>
<dbReference type="GO" id="GO:0036424">
    <property type="term" value="F:L-phosphoserine phosphatase activity"/>
    <property type="evidence" value="ECO:0007669"/>
    <property type="project" value="InterPro"/>
</dbReference>
<dbReference type="InterPro" id="IPR050582">
    <property type="entry name" value="HAD-like_SerB"/>
</dbReference>
<dbReference type="PANTHER" id="PTHR43344:SF2">
    <property type="entry name" value="PHOSPHOSERINE PHOSPHATASE"/>
    <property type="match status" value="1"/>
</dbReference>
<comment type="similarity">
    <text evidence="3">Belongs to the HAD-like hydrolase superfamily. SerB family.</text>
</comment>
<dbReference type="Proteomes" id="UP000887572">
    <property type="component" value="Unplaced"/>
</dbReference>
<evidence type="ECO:0000256" key="9">
    <source>
        <dbReference type="ARBA" id="ARBA00022842"/>
    </source>
</evidence>